<dbReference type="HAMAP" id="MF_01810">
    <property type="entry name" value="YidC_type1"/>
    <property type="match status" value="1"/>
</dbReference>
<keyword evidence="8 13" id="KW-1133">Transmembrane helix</keyword>
<protein>
    <recommendedName>
        <fullName evidence="3 13">Membrane protein insertase YidC</fullName>
    </recommendedName>
    <alternativeName>
        <fullName evidence="12 13">Foldase YidC</fullName>
    </alternativeName>
    <alternativeName>
        <fullName evidence="11 13">Membrane integrase YidC</fullName>
    </alternativeName>
    <alternativeName>
        <fullName evidence="13">Membrane protein YidC</fullName>
    </alternativeName>
</protein>
<evidence type="ECO:0000256" key="6">
    <source>
        <dbReference type="ARBA" id="ARBA00022692"/>
    </source>
</evidence>
<dbReference type="InterPro" id="IPR001708">
    <property type="entry name" value="YidC/ALB3/OXA1/COX18"/>
</dbReference>
<evidence type="ECO:0000313" key="18">
    <source>
        <dbReference type="Proteomes" id="UP000190044"/>
    </source>
</evidence>
<keyword evidence="5 13" id="KW-1003">Cell membrane</keyword>
<dbReference type="PANTHER" id="PTHR12428">
    <property type="entry name" value="OXA1"/>
    <property type="match status" value="1"/>
</dbReference>
<dbReference type="PANTHER" id="PTHR12428:SF65">
    <property type="entry name" value="CYTOCHROME C OXIDASE ASSEMBLY PROTEIN COX18, MITOCHONDRIAL"/>
    <property type="match status" value="1"/>
</dbReference>
<dbReference type="Proteomes" id="UP000190044">
    <property type="component" value="Unassembled WGS sequence"/>
</dbReference>
<keyword evidence="6 13" id="KW-0812">Transmembrane</keyword>
<feature type="domain" description="Membrane insertase YidC/Oxa/ALB C-terminal" evidence="15">
    <location>
        <begin position="378"/>
        <end position="575"/>
    </location>
</feature>
<evidence type="ECO:0000259" key="15">
    <source>
        <dbReference type="Pfam" id="PF02096"/>
    </source>
</evidence>
<feature type="transmembrane region" description="Helical" evidence="13">
    <location>
        <begin position="542"/>
        <end position="560"/>
    </location>
</feature>
<dbReference type="GO" id="GO:0051205">
    <property type="term" value="P:protein insertion into membrane"/>
    <property type="evidence" value="ECO:0007669"/>
    <property type="project" value="TreeGrafter"/>
</dbReference>
<organism evidence="17 18">
    <name type="scientific">Sphingopyxis flava</name>
    <dbReference type="NCBI Taxonomy" id="1507287"/>
    <lineage>
        <taxon>Bacteria</taxon>
        <taxon>Pseudomonadati</taxon>
        <taxon>Pseudomonadota</taxon>
        <taxon>Alphaproteobacteria</taxon>
        <taxon>Sphingomonadales</taxon>
        <taxon>Sphingomonadaceae</taxon>
        <taxon>Sphingopyxis</taxon>
    </lineage>
</organism>
<feature type="transmembrane region" description="Helical" evidence="13">
    <location>
        <begin position="441"/>
        <end position="461"/>
    </location>
</feature>
<accession>A0A1T5E910</accession>
<keyword evidence="10 13" id="KW-0143">Chaperone</keyword>
<dbReference type="NCBIfam" id="TIGR03593">
    <property type="entry name" value="yidC_nterm"/>
    <property type="match status" value="1"/>
</dbReference>
<proteinExistence type="inferred from homology"/>
<dbReference type="InterPro" id="IPR028053">
    <property type="entry name" value="Membr_insert_YidC_N"/>
</dbReference>
<dbReference type="OrthoDB" id="9780552at2"/>
<dbReference type="EMBL" id="FUYP01000020">
    <property type="protein sequence ID" value="SKB80336.1"/>
    <property type="molecule type" value="Genomic_DNA"/>
</dbReference>
<feature type="transmembrane region" description="Helical" evidence="13">
    <location>
        <begin position="503"/>
        <end position="522"/>
    </location>
</feature>
<dbReference type="InterPro" id="IPR047196">
    <property type="entry name" value="YidC_ALB_C"/>
</dbReference>
<dbReference type="PRINTS" id="PR01900">
    <property type="entry name" value="YIDCPROTEIN"/>
</dbReference>
<evidence type="ECO:0000256" key="3">
    <source>
        <dbReference type="ARBA" id="ARBA00015325"/>
    </source>
</evidence>
<dbReference type="GO" id="GO:0005886">
    <property type="term" value="C:plasma membrane"/>
    <property type="evidence" value="ECO:0007669"/>
    <property type="project" value="UniProtKB-SubCell"/>
</dbReference>
<dbReference type="InterPro" id="IPR019998">
    <property type="entry name" value="Membr_insert_YidC"/>
</dbReference>
<keyword evidence="9 13" id="KW-0472">Membrane</keyword>
<dbReference type="RefSeq" id="WP_079639462.1">
    <property type="nucleotide sequence ID" value="NZ_FUYP01000020.1"/>
</dbReference>
<evidence type="ECO:0000256" key="4">
    <source>
        <dbReference type="ARBA" id="ARBA00022448"/>
    </source>
</evidence>
<comment type="similarity">
    <text evidence="2 13">Belongs to the OXA1/ALB3/YidC family. Type 1 subfamily.</text>
</comment>
<comment type="subunit">
    <text evidence="13">Interacts with the Sec translocase complex via SecD. Specifically interacts with transmembrane segments of nascent integral membrane proteins during membrane integration.</text>
</comment>
<evidence type="ECO:0000256" key="11">
    <source>
        <dbReference type="ARBA" id="ARBA00033245"/>
    </source>
</evidence>
<dbReference type="Pfam" id="PF14849">
    <property type="entry name" value="YidC_periplas"/>
    <property type="match status" value="1"/>
</dbReference>
<sequence length="586" mass="64956">MDDKRNLIAAILLSAAILLGWNFVADRFFPTPAKPDVTTTVAGSDGAAPAVTPPTQGQPNALPVPAAAPAVPAAQTIRPVEAVLAEGNRIPIETPALSGSINLVGARIDDITLTKYRQTIDKDAPPVRLFAPGGTQAAYFASIGWSAQDIAVPGASTMWTANGTKLTPATPVTLSWTNRTGQTFRIEYRIDDHYLITAKQTIANMGPAAVSASSYALIDRLGKPTDPHEQDSMTIHVGPTGYLDGKSVFDTDYDDLEEAPNRTVRYSSAGWLGFTDKYWLAAIIPAKGERVTAAMSSPATNNYQTLFARDFRQIAPGKQVTTTSRIFAGAKEVSTLQSYENDQGITRLSNAIDWGWFEFFEVPIFKLLDWLFKQVGNFGLAIMMLTLIIRVLMFPIANRQFSSMAQMRLVQPKMKALQERYKDDKPKMQQELMKLYKDEKINPLAGCLPILLQIPIFYALYKVLMLTIEMRHQPFILWIKDLSAPDPLHILNLFGLLPFTPPSILSIGVLALILGVTMWLQFRLNPQATDPVQQQVFKIMPWLFMFIMAPFAAGLLLYWITNNILSIGQQQWMYRKFPALKAAPAK</sequence>
<evidence type="ECO:0000259" key="16">
    <source>
        <dbReference type="Pfam" id="PF14849"/>
    </source>
</evidence>
<evidence type="ECO:0000256" key="8">
    <source>
        <dbReference type="ARBA" id="ARBA00022989"/>
    </source>
</evidence>
<dbReference type="CDD" id="cd20070">
    <property type="entry name" value="5TM_YidC_Alb3"/>
    <property type="match status" value="1"/>
</dbReference>
<dbReference type="GO" id="GO:0032977">
    <property type="term" value="F:membrane insertase activity"/>
    <property type="evidence" value="ECO:0007669"/>
    <property type="project" value="InterPro"/>
</dbReference>
<evidence type="ECO:0000256" key="9">
    <source>
        <dbReference type="ARBA" id="ARBA00023136"/>
    </source>
</evidence>
<evidence type="ECO:0000256" key="12">
    <source>
        <dbReference type="ARBA" id="ARBA00033342"/>
    </source>
</evidence>
<reference evidence="18" key="1">
    <citation type="submission" date="2017-02" db="EMBL/GenBank/DDBJ databases">
        <authorList>
            <person name="Varghese N."/>
            <person name="Submissions S."/>
        </authorList>
    </citation>
    <scope>NUCLEOTIDE SEQUENCE [LARGE SCALE GENOMIC DNA]</scope>
    <source>
        <strain evidence="18">R11H</strain>
    </source>
</reference>
<keyword evidence="18" id="KW-1185">Reference proteome</keyword>
<evidence type="ECO:0000256" key="5">
    <source>
        <dbReference type="ARBA" id="ARBA00022475"/>
    </source>
</evidence>
<comment type="function">
    <text evidence="13">Required for the insertion and/or proper folding and/or complex formation of integral membrane proteins into the membrane. Involved in integration of membrane proteins that insert both dependently and independently of the Sec translocase complex, as well as at least some lipoproteins. Aids folding of multispanning membrane proteins.</text>
</comment>
<dbReference type="GO" id="GO:0015031">
    <property type="term" value="P:protein transport"/>
    <property type="evidence" value="ECO:0007669"/>
    <property type="project" value="UniProtKB-KW"/>
</dbReference>
<feature type="domain" description="Membrane insertase YidC N-terminal" evidence="16">
    <location>
        <begin position="89"/>
        <end position="367"/>
    </location>
</feature>
<name>A0A1T5E910_9SPHN</name>
<feature type="transmembrane region" description="Helical" evidence="13">
    <location>
        <begin position="378"/>
        <end position="398"/>
    </location>
</feature>
<keyword evidence="7 13" id="KW-0653">Protein transport</keyword>
<dbReference type="NCBIfam" id="NF002353">
    <property type="entry name" value="PRK01318.1-4"/>
    <property type="match status" value="1"/>
</dbReference>
<dbReference type="NCBIfam" id="TIGR03592">
    <property type="entry name" value="yidC_oxa1_cterm"/>
    <property type="match status" value="1"/>
</dbReference>
<dbReference type="InterPro" id="IPR038221">
    <property type="entry name" value="YidC_periplasmic_sf"/>
</dbReference>
<evidence type="ECO:0000256" key="14">
    <source>
        <dbReference type="SAM" id="MobiDB-lite"/>
    </source>
</evidence>
<comment type="subcellular location">
    <subcellularLocation>
        <location evidence="1">Cell inner membrane</location>
        <topology evidence="1">Multi-pass membrane protein</topology>
    </subcellularLocation>
    <subcellularLocation>
        <location evidence="13">Cell membrane</location>
        <topology evidence="13">Multi-pass membrane protein</topology>
    </subcellularLocation>
</comment>
<evidence type="ECO:0000313" key="17">
    <source>
        <dbReference type="EMBL" id="SKB80336.1"/>
    </source>
</evidence>
<evidence type="ECO:0000256" key="2">
    <source>
        <dbReference type="ARBA" id="ARBA00010527"/>
    </source>
</evidence>
<evidence type="ECO:0000256" key="13">
    <source>
        <dbReference type="HAMAP-Rule" id="MF_01810"/>
    </source>
</evidence>
<feature type="region of interest" description="Disordered" evidence="14">
    <location>
        <begin position="39"/>
        <end position="61"/>
    </location>
</feature>
<dbReference type="Gene3D" id="2.70.98.90">
    <property type="match status" value="1"/>
</dbReference>
<dbReference type="Pfam" id="PF02096">
    <property type="entry name" value="60KD_IMP"/>
    <property type="match status" value="1"/>
</dbReference>
<keyword evidence="4 13" id="KW-0813">Transport</keyword>
<gene>
    <name evidence="13" type="primary">yidC</name>
    <name evidence="17" type="ORF">SAMN06295937_10209</name>
</gene>
<dbReference type="AlphaFoldDB" id="A0A1T5E910"/>
<evidence type="ECO:0000256" key="7">
    <source>
        <dbReference type="ARBA" id="ARBA00022927"/>
    </source>
</evidence>
<dbReference type="InterPro" id="IPR028055">
    <property type="entry name" value="YidC/Oxa/ALB_C"/>
</dbReference>
<evidence type="ECO:0000256" key="10">
    <source>
        <dbReference type="ARBA" id="ARBA00023186"/>
    </source>
</evidence>
<dbReference type="CDD" id="cd19961">
    <property type="entry name" value="EcYidC-like_peri"/>
    <property type="match status" value="1"/>
</dbReference>
<evidence type="ECO:0000256" key="1">
    <source>
        <dbReference type="ARBA" id="ARBA00004429"/>
    </source>
</evidence>